<dbReference type="CDD" id="cd03876">
    <property type="entry name" value="M28_SGAP_like"/>
    <property type="match status" value="1"/>
</dbReference>
<name>A0A0B7FBY5_THACB</name>
<keyword evidence="14" id="KW-1185">Reference proteome</keyword>
<dbReference type="InterPro" id="IPR046450">
    <property type="entry name" value="PA_dom_sf"/>
</dbReference>
<dbReference type="InterPro" id="IPR045175">
    <property type="entry name" value="M28_fam"/>
</dbReference>
<evidence type="ECO:0000256" key="6">
    <source>
        <dbReference type="ARBA" id="ARBA00022723"/>
    </source>
</evidence>
<dbReference type="GO" id="GO:0008235">
    <property type="term" value="F:metalloexopeptidase activity"/>
    <property type="evidence" value="ECO:0007669"/>
    <property type="project" value="InterPro"/>
</dbReference>
<dbReference type="PROSITE" id="PS51257">
    <property type="entry name" value="PROKAR_LIPOPROTEIN"/>
    <property type="match status" value="1"/>
</dbReference>
<dbReference type="Gene3D" id="3.40.630.10">
    <property type="entry name" value="Zn peptidases"/>
    <property type="match status" value="1"/>
</dbReference>
<evidence type="ECO:0000313" key="13">
    <source>
        <dbReference type="EMBL" id="CEL55546.1"/>
    </source>
</evidence>
<dbReference type="EMBL" id="LN679101">
    <property type="protein sequence ID" value="CEL55546.1"/>
    <property type="molecule type" value="Genomic_DNA"/>
</dbReference>
<dbReference type="GO" id="GO:0004177">
    <property type="term" value="F:aminopeptidase activity"/>
    <property type="evidence" value="ECO:0007669"/>
    <property type="project" value="UniProtKB-KW"/>
</dbReference>
<dbReference type="GO" id="GO:0046872">
    <property type="term" value="F:metal ion binding"/>
    <property type="evidence" value="ECO:0007669"/>
    <property type="project" value="UniProtKB-KW"/>
</dbReference>
<comment type="similarity">
    <text evidence="2">Belongs to the peptidase M28 family. M28B subfamily.</text>
</comment>
<dbReference type="EC" id="3.4.-.-" evidence="10"/>
<keyword evidence="7 10" id="KW-0732">Signal</keyword>
<feature type="signal peptide" evidence="10">
    <location>
        <begin position="1"/>
        <end position="19"/>
    </location>
</feature>
<feature type="domain" description="Peptidase M28" evidence="12">
    <location>
        <begin position="268"/>
        <end position="484"/>
    </location>
</feature>
<feature type="domain" description="PA" evidence="11">
    <location>
        <begin position="156"/>
        <end position="241"/>
    </location>
</feature>
<evidence type="ECO:0000259" key="11">
    <source>
        <dbReference type="Pfam" id="PF02225"/>
    </source>
</evidence>
<evidence type="ECO:0000256" key="2">
    <source>
        <dbReference type="ARBA" id="ARBA00005634"/>
    </source>
</evidence>
<evidence type="ECO:0000256" key="8">
    <source>
        <dbReference type="ARBA" id="ARBA00022801"/>
    </source>
</evidence>
<dbReference type="Pfam" id="PF02225">
    <property type="entry name" value="PA"/>
    <property type="match status" value="1"/>
</dbReference>
<evidence type="ECO:0000313" key="14">
    <source>
        <dbReference type="Proteomes" id="UP000059188"/>
    </source>
</evidence>
<keyword evidence="4 13" id="KW-0031">Aminopeptidase</keyword>
<feature type="chain" id="PRO_5005110803" description="Peptide hydrolase" evidence="10">
    <location>
        <begin position="20"/>
        <end position="535"/>
    </location>
</feature>
<evidence type="ECO:0000256" key="9">
    <source>
        <dbReference type="ARBA" id="ARBA00022833"/>
    </source>
</evidence>
<proteinExistence type="inferred from homology"/>
<dbReference type="PANTHER" id="PTHR12147">
    <property type="entry name" value="METALLOPEPTIDASE M28 FAMILY MEMBER"/>
    <property type="match status" value="1"/>
</dbReference>
<organism evidence="13 14">
    <name type="scientific">Thanatephorus cucumeris (strain AG1-IB / isolate 7/3/14)</name>
    <name type="common">Lettuce bottom rot fungus</name>
    <name type="synonym">Rhizoctonia solani</name>
    <dbReference type="NCBI Taxonomy" id="1108050"/>
    <lineage>
        <taxon>Eukaryota</taxon>
        <taxon>Fungi</taxon>
        <taxon>Dikarya</taxon>
        <taxon>Basidiomycota</taxon>
        <taxon>Agaricomycotina</taxon>
        <taxon>Agaricomycetes</taxon>
        <taxon>Cantharellales</taxon>
        <taxon>Ceratobasidiaceae</taxon>
        <taxon>Rhizoctonia</taxon>
        <taxon>Rhizoctonia solani AG-1</taxon>
    </lineage>
</organism>
<evidence type="ECO:0000259" key="12">
    <source>
        <dbReference type="Pfam" id="PF04389"/>
    </source>
</evidence>
<dbReference type="SUPFAM" id="SSF52025">
    <property type="entry name" value="PA domain"/>
    <property type="match status" value="1"/>
</dbReference>
<dbReference type="Pfam" id="PF04389">
    <property type="entry name" value="Peptidase_M28"/>
    <property type="match status" value="1"/>
</dbReference>
<sequence length="535" mass="55934">MVRFVPLVFASSLISCACANSIEETTELPLSSEQLQNDIQLPALKEHAKALQGIADKSNGTRVFGSSGYNASVGTYKFGFICGSVLNLGLVFLDYVASIVEKAGYDIQYQTFPHEYAEVITQKLTIVPETPINITAMGYSPSTPPGGLIAPLILIAGPDAPSSVGCTPNDFNGVDVQGKIALIQRGNCSFATKNENAKSAGAVGVIVYNNVDGPVSGTLGASNATAYVPIGGISQADGQSLAGQLSNNHTIDAELELETSREIRYSSNVIATSKGGNQSNIVFIGSHLDSVAAGPGINDNGSGSITVLELAVQLAKYKLKNAVRFAWWTAEEVGLIGSTYYVNNLPESERKKIALYINLDMVASPNYVLAVYDGDGSAGTNPDSTPAGSGAIEKVFTDYFASKNLSSVPTSFDGRSDYGPFIAKGVDIPSGGLFTGAEGKKTEEQAKMFGGTAGVAYDVNYHAKGDTYDNLNFDAFLINAEASAHALATFVESTKLLEDEKAAARVSSKVASMITAAPNDALVVQGKSLCAGELA</sequence>
<dbReference type="PANTHER" id="PTHR12147:SF26">
    <property type="entry name" value="PEPTIDASE M28 DOMAIN-CONTAINING PROTEIN"/>
    <property type="match status" value="1"/>
</dbReference>
<dbReference type="CDD" id="cd04816">
    <property type="entry name" value="PA_SaNapH_like"/>
    <property type="match status" value="1"/>
</dbReference>
<evidence type="ECO:0000256" key="3">
    <source>
        <dbReference type="ARBA" id="ARBA00005957"/>
    </source>
</evidence>
<dbReference type="OrthoDB" id="10013407at2759"/>
<evidence type="ECO:0000256" key="5">
    <source>
        <dbReference type="ARBA" id="ARBA00022670"/>
    </source>
</evidence>
<dbReference type="FunFam" id="3.40.630.10:FF:000054">
    <property type="entry name" value="Peptide hydrolase"/>
    <property type="match status" value="1"/>
</dbReference>
<evidence type="ECO:0000256" key="1">
    <source>
        <dbReference type="ARBA" id="ARBA00001947"/>
    </source>
</evidence>
<dbReference type="InterPro" id="IPR007484">
    <property type="entry name" value="Peptidase_M28"/>
</dbReference>
<comment type="cofactor">
    <cofactor evidence="1">
        <name>Zn(2+)</name>
        <dbReference type="ChEBI" id="CHEBI:29105"/>
    </cofactor>
</comment>
<evidence type="ECO:0000256" key="4">
    <source>
        <dbReference type="ARBA" id="ARBA00022438"/>
    </source>
</evidence>
<protein>
    <recommendedName>
        <fullName evidence="10">Peptide hydrolase</fullName>
        <ecNumber evidence="10">3.4.-.-</ecNumber>
    </recommendedName>
</protein>
<accession>A0A0B7FBY5</accession>
<dbReference type="InterPro" id="IPR003137">
    <property type="entry name" value="PA_domain"/>
</dbReference>
<dbReference type="STRING" id="1108050.A0A0B7FBY5"/>
<evidence type="ECO:0000256" key="7">
    <source>
        <dbReference type="ARBA" id="ARBA00022729"/>
    </source>
</evidence>
<reference evidence="13 14" key="1">
    <citation type="submission" date="2014-11" db="EMBL/GenBank/DDBJ databases">
        <authorList>
            <person name="Wibberg Daniel"/>
        </authorList>
    </citation>
    <scope>NUCLEOTIDE SEQUENCE [LARGE SCALE GENOMIC DNA]</scope>
    <source>
        <strain evidence="13">Rhizoctonia solani AG1-IB 7/3/14</strain>
    </source>
</reference>
<dbReference type="InterPro" id="IPR041756">
    <property type="entry name" value="M28_SGAP-like"/>
</dbReference>
<keyword evidence="5 10" id="KW-0645">Protease</keyword>
<dbReference type="Proteomes" id="UP000059188">
    <property type="component" value="Unassembled WGS sequence"/>
</dbReference>
<dbReference type="AlphaFoldDB" id="A0A0B7FBY5"/>
<keyword evidence="8 10" id="KW-0378">Hydrolase</keyword>
<dbReference type="SUPFAM" id="SSF53187">
    <property type="entry name" value="Zn-dependent exopeptidases"/>
    <property type="match status" value="1"/>
</dbReference>
<evidence type="ECO:0000256" key="10">
    <source>
        <dbReference type="RuleBase" id="RU361240"/>
    </source>
</evidence>
<comment type="similarity">
    <text evidence="3">Belongs to the peptidase M28 family. M28A subfamily.</text>
</comment>
<keyword evidence="6 10" id="KW-0479">Metal-binding</keyword>
<gene>
    <name evidence="13" type="ORF">RSOLAG1IB_01558</name>
</gene>
<dbReference type="GO" id="GO:0006508">
    <property type="term" value="P:proteolysis"/>
    <property type="evidence" value="ECO:0007669"/>
    <property type="project" value="UniProtKB-KW"/>
</dbReference>
<keyword evidence="9 10" id="KW-0862">Zinc</keyword>
<dbReference type="Gene3D" id="3.50.30.30">
    <property type="match status" value="1"/>
</dbReference>